<keyword evidence="5 14" id="KW-0808">Transferase</keyword>
<dbReference type="InterPro" id="IPR017907">
    <property type="entry name" value="Znf_RING_CS"/>
</dbReference>
<dbReference type="PROSITE" id="PS50089">
    <property type="entry name" value="ZF_RING_2"/>
    <property type="match status" value="1"/>
</dbReference>
<evidence type="ECO:0000259" key="17">
    <source>
        <dbReference type="PROSITE" id="PS50089"/>
    </source>
</evidence>
<evidence type="ECO:0000256" key="4">
    <source>
        <dbReference type="ARBA" id="ARBA00005555"/>
    </source>
</evidence>
<evidence type="ECO:0000256" key="15">
    <source>
        <dbReference type="SAM" id="Coils"/>
    </source>
</evidence>
<dbReference type="GO" id="GO:0005634">
    <property type="term" value="C:nucleus"/>
    <property type="evidence" value="ECO:0007669"/>
    <property type="project" value="UniProtKB-SubCell"/>
</dbReference>
<evidence type="ECO:0000256" key="13">
    <source>
        <dbReference type="PROSITE-ProRule" id="PRU00175"/>
    </source>
</evidence>
<dbReference type="GO" id="GO:0006325">
    <property type="term" value="P:chromatin organization"/>
    <property type="evidence" value="ECO:0007669"/>
    <property type="project" value="UniProtKB-KW"/>
</dbReference>
<evidence type="ECO:0000256" key="5">
    <source>
        <dbReference type="ARBA" id="ARBA00022679"/>
    </source>
</evidence>
<dbReference type="Proteomes" id="UP001212152">
    <property type="component" value="Unassembled WGS sequence"/>
</dbReference>
<feature type="compositionally biased region" description="Low complexity" evidence="16">
    <location>
        <begin position="74"/>
        <end position="87"/>
    </location>
</feature>
<keyword evidence="7 13" id="KW-0863">Zinc-finger</keyword>
<evidence type="ECO:0000256" key="14">
    <source>
        <dbReference type="RuleBase" id="RU365038"/>
    </source>
</evidence>
<dbReference type="GO" id="GO:0016567">
    <property type="term" value="P:protein ubiquitination"/>
    <property type="evidence" value="ECO:0007669"/>
    <property type="project" value="UniProtKB-UniRule"/>
</dbReference>
<evidence type="ECO:0000256" key="8">
    <source>
        <dbReference type="ARBA" id="ARBA00022786"/>
    </source>
</evidence>
<evidence type="ECO:0000313" key="19">
    <source>
        <dbReference type="Proteomes" id="UP001212152"/>
    </source>
</evidence>
<feature type="compositionally biased region" description="Basic and acidic residues" evidence="16">
    <location>
        <begin position="58"/>
        <end position="69"/>
    </location>
</feature>
<dbReference type="InterPro" id="IPR018957">
    <property type="entry name" value="Znf_C3HC4_RING-type"/>
</dbReference>
<keyword evidence="8 14" id="KW-0833">Ubl conjugation pathway</keyword>
<dbReference type="PANTHER" id="PTHR23163">
    <property type="entry name" value="RING FINGER PROTEIN-RELATED"/>
    <property type="match status" value="1"/>
</dbReference>
<evidence type="ECO:0000256" key="7">
    <source>
        <dbReference type="ARBA" id="ARBA00022771"/>
    </source>
</evidence>
<evidence type="ECO:0000256" key="16">
    <source>
        <dbReference type="SAM" id="MobiDB-lite"/>
    </source>
</evidence>
<dbReference type="Pfam" id="PF00097">
    <property type="entry name" value="zf-C3HC4"/>
    <property type="match status" value="1"/>
</dbReference>
<proteinExistence type="inferred from homology"/>
<comment type="caution">
    <text evidence="18">The sequence shown here is derived from an EMBL/GenBank/DDBJ whole genome shotgun (WGS) entry which is preliminary data.</text>
</comment>
<evidence type="ECO:0000256" key="1">
    <source>
        <dbReference type="ARBA" id="ARBA00000900"/>
    </source>
</evidence>
<evidence type="ECO:0000313" key="18">
    <source>
        <dbReference type="EMBL" id="KAJ3170932.1"/>
    </source>
</evidence>
<feature type="coiled-coil region" evidence="15">
    <location>
        <begin position="402"/>
        <end position="465"/>
    </location>
</feature>
<dbReference type="InterPro" id="IPR013956">
    <property type="entry name" value="E3_ubiquit_lig_Bre1"/>
</dbReference>
<keyword evidence="19" id="KW-1185">Reference proteome</keyword>
<dbReference type="Gene3D" id="3.30.40.10">
    <property type="entry name" value="Zinc/RING finger domain, C3HC4 (zinc finger)"/>
    <property type="match status" value="1"/>
</dbReference>
<dbReference type="PANTHER" id="PTHR23163:SF0">
    <property type="entry name" value="E3 UBIQUITIN-PROTEIN LIGASE BRE1"/>
    <property type="match status" value="1"/>
</dbReference>
<dbReference type="AlphaFoldDB" id="A0AAD5TDD6"/>
<evidence type="ECO:0000256" key="6">
    <source>
        <dbReference type="ARBA" id="ARBA00022723"/>
    </source>
</evidence>
<keyword evidence="11 14" id="KW-0175">Coiled coil</keyword>
<comment type="pathway">
    <text evidence="3 14">Protein modification; protein ubiquitination.</text>
</comment>
<dbReference type="InterPro" id="IPR013083">
    <property type="entry name" value="Znf_RING/FYVE/PHD"/>
</dbReference>
<evidence type="ECO:0000256" key="10">
    <source>
        <dbReference type="ARBA" id="ARBA00022853"/>
    </source>
</evidence>
<evidence type="ECO:0000256" key="9">
    <source>
        <dbReference type="ARBA" id="ARBA00022833"/>
    </source>
</evidence>
<dbReference type="Pfam" id="PF26052">
    <property type="entry name" value="BRE1B"/>
    <property type="match status" value="1"/>
</dbReference>
<feature type="region of interest" description="Disordered" evidence="16">
    <location>
        <begin position="304"/>
        <end position="337"/>
    </location>
</feature>
<reference evidence="18" key="1">
    <citation type="submission" date="2020-05" db="EMBL/GenBank/DDBJ databases">
        <title>Phylogenomic resolution of chytrid fungi.</title>
        <authorList>
            <person name="Stajich J.E."/>
            <person name="Amses K."/>
            <person name="Simmons R."/>
            <person name="Seto K."/>
            <person name="Myers J."/>
            <person name="Bonds A."/>
            <person name="Quandt C.A."/>
            <person name="Barry K."/>
            <person name="Liu P."/>
            <person name="Grigoriev I."/>
            <person name="Longcore J.E."/>
            <person name="James T.Y."/>
        </authorList>
    </citation>
    <scope>NUCLEOTIDE SEQUENCE</scope>
    <source>
        <strain evidence="18">JEL0379</strain>
    </source>
</reference>
<feature type="compositionally biased region" description="Basic and acidic residues" evidence="16">
    <location>
        <begin position="324"/>
        <end position="335"/>
    </location>
</feature>
<dbReference type="SMART" id="SM00184">
    <property type="entry name" value="RING"/>
    <property type="match status" value="1"/>
</dbReference>
<gene>
    <name evidence="18" type="primary">BRE1</name>
    <name evidence="18" type="ORF">HDU87_008634</name>
</gene>
<evidence type="ECO:0000256" key="11">
    <source>
        <dbReference type="ARBA" id="ARBA00023054"/>
    </source>
</evidence>
<organism evidence="18 19">
    <name type="scientific">Geranomyces variabilis</name>
    <dbReference type="NCBI Taxonomy" id="109894"/>
    <lineage>
        <taxon>Eukaryota</taxon>
        <taxon>Fungi</taxon>
        <taxon>Fungi incertae sedis</taxon>
        <taxon>Chytridiomycota</taxon>
        <taxon>Chytridiomycota incertae sedis</taxon>
        <taxon>Chytridiomycetes</taxon>
        <taxon>Spizellomycetales</taxon>
        <taxon>Powellomycetaceae</taxon>
        <taxon>Geranomyces</taxon>
    </lineage>
</organism>
<dbReference type="EC" id="2.3.2.27" evidence="14"/>
<evidence type="ECO:0000256" key="2">
    <source>
        <dbReference type="ARBA" id="ARBA00004123"/>
    </source>
</evidence>
<feature type="compositionally biased region" description="Low complexity" evidence="16">
    <location>
        <begin position="29"/>
        <end position="56"/>
    </location>
</feature>
<feature type="region of interest" description="Disordered" evidence="16">
    <location>
        <begin position="1"/>
        <end position="111"/>
    </location>
</feature>
<dbReference type="GO" id="GO:0033503">
    <property type="term" value="C:HULC complex"/>
    <property type="evidence" value="ECO:0007669"/>
    <property type="project" value="TreeGrafter"/>
</dbReference>
<dbReference type="SUPFAM" id="SSF57850">
    <property type="entry name" value="RING/U-box"/>
    <property type="match status" value="1"/>
</dbReference>
<feature type="coiled-coil region" evidence="15">
    <location>
        <begin position="592"/>
        <end position="619"/>
    </location>
</feature>
<dbReference type="CDD" id="cd16499">
    <property type="entry name" value="RING-HC_Bre1-like"/>
    <property type="match status" value="1"/>
</dbReference>
<dbReference type="GO" id="GO:0061630">
    <property type="term" value="F:ubiquitin protein ligase activity"/>
    <property type="evidence" value="ECO:0007669"/>
    <property type="project" value="UniProtKB-EC"/>
</dbReference>
<comment type="catalytic activity">
    <reaction evidence="1 14">
        <text>S-ubiquitinyl-[E2 ubiquitin-conjugating enzyme]-L-cysteine + [acceptor protein]-L-lysine = [E2 ubiquitin-conjugating enzyme]-L-cysteine + N(6)-ubiquitinyl-[acceptor protein]-L-lysine.</text>
        <dbReference type="EC" id="2.3.2.27"/>
    </reaction>
</comment>
<dbReference type="InterPro" id="IPR001841">
    <property type="entry name" value="Znf_RING"/>
</dbReference>
<dbReference type="Pfam" id="PF08647">
    <property type="entry name" value="BRE1"/>
    <property type="match status" value="1"/>
</dbReference>
<evidence type="ECO:0000256" key="12">
    <source>
        <dbReference type="ARBA" id="ARBA00023242"/>
    </source>
</evidence>
<comment type="similarity">
    <text evidence="4 14">Belongs to the BRE1 family.</text>
</comment>
<accession>A0AAD5TDD6</accession>
<name>A0AAD5TDD6_9FUNG</name>
<keyword evidence="12 14" id="KW-0539">Nucleus</keyword>
<feature type="domain" description="RING-type" evidence="17">
    <location>
        <begin position="816"/>
        <end position="854"/>
    </location>
</feature>
<keyword evidence="9 14" id="KW-0862">Zinc</keyword>
<dbReference type="GO" id="GO:0008270">
    <property type="term" value="F:zinc ion binding"/>
    <property type="evidence" value="ECO:0007669"/>
    <property type="project" value="UniProtKB-KW"/>
</dbReference>
<dbReference type="InterPro" id="IPR058642">
    <property type="entry name" value="BRE1A/B-like_dom"/>
</dbReference>
<keyword evidence="6 14" id="KW-0479">Metal-binding</keyword>
<sequence>MSEGSLLKRRVDDEPSLELPHYPSKRLNSATAQAPASTPASSTVLSSSSTSIPPSSFEDPHHAASDRGRRTSASRRSLLRAEPLPARLPRDLDYRNLQQTDDEDPDGEIPGSQVTAFQKAAIWRQMQHYKRESVRAADRIAELENQQLVYDASLVLANTYMRKVFEDLRHFMTRLDDSQAVKDAKDTNAPYRSELLQEIITPGQHPEEVETALKQTWTSTTALLKELVQRVDRTVDGRRPAGNASLDQQLLDERAKVDQLQARVEARSAKVLELEGSLHGKQRRLLAVNAQLSETSDRLANAERAIDRLRMNPNPSAIPETSADESKEQPTRSDTDMDSVAHVAETRLADIQRLRAKNLLLIEELEKLHLAQANHLANDEQVRETHTYRNLDEEYKYQLGENELLRQRLDKLSTELDEMRIERTKLIEDMEAEELSRRKIIEAELKRLESDLTRVRANRDQLQHSLDLRCSKDELDVQQVNEIRVVANTRKDRILCLEQDVHRLRTHMAANTGDRALIAFFEQNPEGSPIADLRQQLKDAHFQVQELKERLPDQDRASIPDTKQRHRVDELETELKSYKRIFGEGEPGSEALTELKQRLEATEKELDLAKCRLEAFEKTDARLSSEIETLGKAWSELEEQNSRKVQDLAEKEDHIVRLLAERTKLEQKQSMINKQVAHANNCAIALRKQSDRQLEQIRHFEPRDKALSQQVTLLEREVAAHRASFDQQQHVIAEHMREVTKLTATERSWVLKYENVHTALRKHMALLDSEQEKARVANETAGALQRKLDKVSAKGEGSADSGVLKELDEFKRLAKCSTCYTNFKTHALTKCMHVFCKMCIDKAYASRQRKCPTCGERFGEKEVRQIYL</sequence>
<dbReference type="EMBL" id="JADGJQ010000090">
    <property type="protein sequence ID" value="KAJ3170932.1"/>
    <property type="molecule type" value="Genomic_DNA"/>
</dbReference>
<protein>
    <recommendedName>
        <fullName evidence="14">E3 ubiquitin protein ligase</fullName>
        <ecNumber evidence="14">2.3.2.27</ecNumber>
    </recommendedName>
</protein>
<keyword evidence="10 14" id="KW-0156">Chromatin regulator</keyword>
<evidence type="ECO:0000256" key="3">
    <source>
        <dbReference type="ARBA" id="ARBA00004906"/>
    </source>
</evidence>
<dbReference type="PROSITE" id="PS00518">
    <property type="entry name" value="ZF_RING_1"/>
    <property type="match status" value="1"/>
</dbReference>
<comment type="subcellular location">
    <subcellularLocation>
        <location evidence="2 14">Nucleus</location>
    </subcellularLocation>
</comment>